<dbReference type="EMBL" id="VSSQ01084752">
    <property type="protein sequence ID" value="MPN32639.1"/>
    <property type="molecule type" value="Genomic_DNA"/>
</dbReference>
<gene>
    <name evidence="1" type="ORF">SDC9_180119</name>
</gene>
<accession>A0A645H3R9</accession>
<protein>
    <submittedName>
        <fullName evidence="1">Uncharacterized protein</fullName>
    </submittedName>
</protein>
<proteinExistence type="predicted"/>
<name>A0A645H3R9_9ZZZZ</name>
<organism evidence="1">
    <name type="scientific">bioreactor metagenome</name>
    <dbReference type="NCBI Taxonomy" id="1076179"/>
    <lineage>
        <taxon>unclassified sequences</taxon>
        <taxon>metagenomes</taxon>
        <taxon>ecological metagenomes</taxon>
    </lineage>
</organism>
<sequence length="61" mass="6757">MIATLVHLRTQGMNGGALTRIEHTHLNQRVVRRQSHLAAQRVNLAHKMTLARAADGRIAGH</sequence>
<evidence type="ECO:0000313" key="1">
    <source>
        <dbReference type="EMBL" id="MPN32639.1"/>
    </source>
</evidence>
<reference evidence="1" key="1">
    <citation type="submission" date="2019-08" db="EMBL/GenBank/DDBJ databases">
        <authorList>
            <person name="Kucharzyk K."/>
            <person name="Murdoch R.W."/>
            <person name="Higgins S."/>
            <person name="Loffler F."/>
        </authorList>
    </citation>
    <scope>NUCLEOTIDE SEQUENCE</scope>
</reference>
<comment type="caution">
    <text evidence="1">The sequence shown here is derived from an EMBL/GenBank/DDBJ whole genome shotgun (WGS) entry which is preliminary data.</text>
</comment>
<dbReference type="AlphaFoldDB" id="A0A645H3R9"/>
<dbReference type="AntiFam" id="ANF00154">
    <property type="entry name" value="Shadow ORF (opposite mnmG)"/>
</dbReference>